<gene>
    <name evidence="6" type="ORF">PMH09_13385</name>
</gene>
<dbReference type="EC" id="3.5.1.28" evidence="6"/>
<evidence type="ECO:0000256" key="2">
    <source>
        <dbReference type="ARBA" id="ARBA00023316"/>
    </source>
</evidence>
<dbReference type="Gene3D" id="2.30.30.40">
    <property type="entry name" value="SH3 Domains"/>
    <property type="match status" value="1"/>
</dbReference>
<keyword evidence="7" id="KW-1185">Reference proteome</keyword>
<keyword evidence="2" id="KW-0961">Cell wall biogenesis/degradation</keyword>
<dbReference type="CDD" id="cd02696">
    <property type="entry name" value="MurNAc-LAA"/>
    <property type="match status" value="1"/>
</dbReference>
<dbReference type="Pfam" id="PF01520">
    <property type="entry name" value="Amidase_3"/>
    <property type="match status" value="1"/>
</dbReference>
<dbReference type="EMBL" id="JAQOSQ010000012">
    <property type="protein sequence ID" value="MDJ1184178.1"/>
    <property type="molecule type" value="Genomic_DNA"/>
</dbReference>
<dbReference type="PANTHER" id="PTHR30404:SF0">
    <property type="entry name" value="N-ACETYLMURAMOYL-L-ALANINE AMIDASE AMIC"/>
    <property type="match status" value="1"/>
</dbReference>
<feature type="domain" description="SH3b" evidence="4">
    <location>
        <begin position="219"/>
        <end position="277"/>
    </location>
</feature>
<keyword evidence="1 6" id="KW-0378">Hydrolase</keyword>
<feature type="region of interest" description="Disordered" evidence="3">
    <location>
        <begin position="144"/>
        <end position="167"/>
    </location>
</feature>
<evidence type="ECO:0000313" key="6">
    <source>
        <dbReference type="EMBL" id="MDJ1184178.1"/>
    </source>
</evidence>
<dbReference type="SMART" id="SM00646">
    <property type="entry name" value="Ami_3"/>
    <property type="match status" value="1"/>
</dbReference>
<protein>
    <submittedName>
        <fullName evidence="6">N-acetylmuramoyl-L-alanine amidase</fullName>
        <ecNumber evidence="6">3.5.1.28</ecNumber>
    </submittedName>
</protein>
<dbReference type="PANTHER" id="PTHR30404">
    <property type="entry name" value="N-ACETYLMURAMOYL-L-ALANINE AMIDASE"/>
    <property type="match status" value="1"/>
</dbReference>
<dbReference type="Gene3D" id="3.40.630.40">
    <property type="entry name" value="Zn-dependent exopeptidases"/>
    <property type="match status" value="1"/>
</dbReference>
<dbReference type="InterPro" id="IPR050695">
    <property type="entry name" value="N-acetylmuramoyl_amidase_3"/>
</dbReference>
<organism evidence="6 7">
    <name type="scientific">Roseofilum casamattae BLCC-M143</name>
    <dbReference type="NCBI Taxonomy" id="3022442"/>
    <lineage>
        <taxon>Bacteria</taxon>
        <taxon>Bacillati</taxon>
        <taxon>Cyanobacteriota</taxon>
        <taxon>Cyanophyceae</taxon>
        <taxon>Desertifilales</taxon>
        <taxon>Desertifilaceae</taxon>
        <taxon>Roseofilum</taxon>
        <taxon>Roseofilum casamattae</taxon>
    </lineage>
</organism>
<reference evidence="6 7" key="1">
    <citation type="submission" date="2023-01" db="EMBL/GenBank/DDBJ databases">
        <title>Novel diversity within Roseofilum (Cyanobacteria; Desertifilaceae) from marine benthic mats with descriptions of four novel species.</title>
        <authorList>
            <person name="Wang Y."/>
            <person name="Berthold D.E."/>
            <person name="Hu J."/>
            <person name="Lefler F.W."/>
            <person name="Laughinghouse H.D. IV."/>
        </authorList>
    </citation>
    <scope>NUCLEOTIDE SEQUENCE [LARGE SCALE GENOMIC DNA]</scope>
    <source>
        <strain evidence="6 7">BLCC-M143</strain>
    </source>
</reference>
<dbReference type="InterPro" id="IPR003646">
    <property type="entry name" value="SH3-like_bac-type"/>
</dbReference>
<dbReference type="SMART" id="SM00287">
    <property type="entry name" value="SH3b"/>
    <property type="match status" value="1"/>
</dbReference>
<sequence length="581" mass="63344">MTLGTATASSVARADSPLHITYPSNGHQTTADRIFLIGTAPPGGEVLVNGKRIWRSPAGHFAPTFPLQLGENTFTLRYGDRERQLTIVRKSALPPAPVGNNFAAGSLTPTTNIAKLPREPICFSAIAPSQATVSVSLAGQTLPLSPSSSAPQLPPNSSILVGDNQPTPTGVTTYQGCTTLPETETPRSLGNPQFQLTLNGQTISQTAPGTISILSPLQLQIAEVTVNEGVARTGPSTDYSRLTPLPKGARAQIIAEEGEWIQLDYGAWIKRAETRVFPSSVPPRSLIRSIRGRQRSGWTDIYFPLQAPVPVSVGQRTNTLTLSLYNTTAQTDTIVLNDDPLIERMDWEQVSPTRIDYIFALKTKQQWGYQLRYEGTTLVLSLRHPPQASGEGAQPLQGMKILLDPGHGSPNDLGARGPNGYPEKDVTLIVSKLLRDRLQQRGATVVLTREGDDDLWPRDRVDIINAQSPDLALSIHYNALPDSGNAVDTAGIGMFWYHPQAHNLSVFLHNYLVEQLDRPSYGVFWNNLALTRPAIAPSVLLELGFMINPTEFEWIVDPTAQQQLADTLADGIVQWVQQQQS</sequence>
<evidence type="ECO:0000313" key="7">
    <source>
        <dbReference type="Proteomes" id="UP001232992"/>
    </source>
</evidence>
<proteinExistence type="predicted"/>
<dbReference type="InterPro" id="IPR013783">
    <property type="entry name" value="Ig-like_fold"/>
</dbReference>
<accession>A0ABT7C0Y9</accession>
<dbReference type="InterPro" id="IPR002508">
    <property type="entry name" value="MurNAc-LAA_cat"/>
</dbReference>
<comment type="caution">
    <text evidence="6">The sequence shown here is derived from an EMBL/GenBank/DDBJ whole genome shotgun (WGS) entry which is preliminary data.</text>
</comment>
<feature type="compositionally biased region" description="Low complexity" evidence="3">
    <location>
        <begin position="144"/>
        <end position="158"/>
    </location>
</feature>
<evidence type="ECO:0000256" key="3">
    <source>
        <dbReference type="SAM" id="MobiDB-lite"/>
    </source>
</evidence>
<evidence type="ECO:0000256" key="1">
    <source>
        <dbReference type="ARBA" id="ARBA00022801"/>
    </source>
</evidence>
<name>A0ABT7C0Y9_9CYAN</name>
<feature type="domain" description="MurNAc-LAA" evidence="5">
    <location>
        <begin position="461"/>
        <end position="573"/>
    </location>
</feature>
<dbReference type="Proteomes" id="UP001232992">
    <property type="component" value="Unassembled WGS sequence"/>
</dbReference>
<dbReference type="Gene3D" id="2.60.40.10">
    <property type="entry name" value="Immunoglobulins"/>
    <property type="match status" value="1"/>
</dbReference>
<evidence type="ECO:0000259" key="5">
    <source>
        <dbReference type="SMART" id="SM00646"/>
    </source>
</evidence>
<dbReference type="GO" id="GO:0008745">
    <property type="term" value="F:N-acetylmuramoyl-L-alanine amidase activity"/>
    <property type="evidence" value="ECO:0007669"/>
    <property type="project" value="UniProtKB-EC"/>
</dbReference>
<evidence type="ECO:0000259" key="4">
    <source>
        <dbReference type="SMART" id="SM00287"/>
    </source>
</evidence>
<dbReference type="SUPFAM" id="SSF53187">
    <property type="entry name" value="Zn-dependent exopeptidases"/>
    <property type="match status" value="1"/>
</dbReference>